<keyword evidence="4" id="KW-1185">Reference proteome</keyword>
<feature type="domain" description="Luciferase-like" evidence="2">
    <location>
        <begin position="20"/>
        <end position="229"/>
    </location>
</feature>
<dbReference type="EC" id="1.-.-.-" evidence="3"/>
<accession>A0ABV6RNI6</accession>
<dbReference type="RefSeq" id="WP_386668512.1">
    <property type="nucleotide sequence ID" value="NZ_JBHLTG010000002.1"/>
</dbReference>
<evidence type="ECO:0000256" key="1">
    <source>
        <dbReference type="ARBA" id="ARBA00023002"/>
    </source>
</evidence>
<dbReference type="GO" id="GO:0016491">
    <property type="term" value="F:oxidoreductase activity"/>
    <property type="evidence" value="ECO:0007669"/>
    <property type="project" value="UniProtKB-KW"/>
</dbReference>
<dbReference type="InterPro" id="IPR036661">
    <property type="entry name" value="Luciferase-like_sf"/>
</dbReference>
<reference evidence="3 4" key="1">
    <citation type="submission" date="2024-09" db="EMBL/GenBank/DDBJ databases">
        <authorList>
            <person name="Sun Q."/>
            <person name="Mori K."/>
        </authorList>
    </citation>
    <scope>NUCLEOTIDE SEQUENCE [LARGE SCALE GENOMIC DNA]</scope>
    <source>
        <strain evidence="3 4">KCTC 23076</strain>
    </source>
</reference>
<dbReference type="Pfam" id="PF00296">
    <property type="entry name" value="Bac_luciferase"/>
    <property type="match status" value="1"/>
</dbReference>
<comment type="caution">
    <text evidence="3">The sequence shown here is derived from an EMBL/GenBank/DDBJ whole genome shotgun (WGS) entry which is preliminary data.</text>
</comment>
<dbReference type="Gene3D" id="3.20.20.30">
    <property type="entry name" value="Luciferase-like domain"/>
    <property type="match status" value="1"/>
</dbReference>
<dbReference type="CDD" id="cd01097">
    <property type="entry name" value="Tetrahydromethanopterin_reductase"/>
    <property type="match status" value="1"/>
</dbReference>
<keyword evidence="1 3" id="KW-0560">Oxidoreductase</keyword>
<name>A0ABV6RNI6_9GAMM</name>
<dbReference type="InterPro" id="IPR011251">
    <property type="entry name" value="Luciferase-like_dom"/>
</dbReference>
<dbReference type="InterPro" id="IPR050564">
    <property type="entry name" value="F420-G6PD/mer"/>
</dbReference>
<gene>
    <name evidence="3" type="ORF">ACFFGH_11960</name>
</gene>
<organism evidence="3 4">
    <name type="scientific">Lysobacter korlensis</name>
    <dbReference type="NCBI Taxonomy" id="553636"/>
    <lineage>
        <taxon>Bacteria</taxon>
        <taxon>Pseudomonadati</taxon>
        <taxon>Pseudomonadota</taxon>
        <taxon>Gammaproteobacteria</taxon>
        <taxon>Lysobacterales</taxon>
        <taxon>Lysobacteraceae</taxon>
        <taxon>Lysobacter</taxon>
    </lineage>
</organism>
<evidence type="ECO:0000313" key="3">
    <source>
        <dbReference type="EMBL" id="MFC0678554.1"/>
    </source>
</evidence>
<sequence>MPALGHDLQFGTFITPLNADPQMPVRLARLSERVGLDLVTFQDHPYQPRFLDAWTLLTWVAARTERIRLAPNVLNLPLRPPAVVARAAVSLDLLSGGRFELALGAGAFWDAIEAMGGRRLEPGESVTALTEAIDVIRAIWTTGDRTPLRAGGEYYRLAGAKRGPAAAHAIPIWVGAQRPRMLRLVARQADGWLTSLGSFPPGGFEAANGILDDAAADAGRGPGEIRRLLNIGGRFADRSGGFLNGPSRQWVEDLLPLALEQGVGTFILASDDAAAIERFAAEVAPALRASVASERATRGQG</sequence>
<protein>
    <submittedName>
        <fullName evidence="3">LLM class flavin-dependent oxidoreductase</fullName>
        <ecNumber evidence="3">1.-.-.-</ecNumber>
    </submittedName>
</protein>
<dbReference type="SUPFAM" id="SSF51679">
    <property type="entry name" value="Bacterial luciferase-like"/>
    <property type="match status" value="1"/>
</dbReference>
<dbReference type="PANTHER" id="PTHR43244:SF1">
    <property type="entry name" value="5,10-METHYLENETETRAHYDROMETHANOPTERIN REDUCTASE"/>
    <property type="match status" value="1"/>
</dbReference>
<proteinExistence type="predicted"/>
<evidence type="ECO:0000313" key="4">
    <source>
        <dbReference type="Proteomes" id="UP001589896"/>
    </source>
</evidence>
<evidence type="ECO:0000259" key="2">
    <source>
        <dbReference type="Pfam" id="PF00296"/>
    </source>
</evidence>
<dbReference type="PANTHER" id="PTHR43244">
    <property type="match status" value="1"/>
</dbReference>
<dbReference type="EMBL" id="JBHLTG010000002">
    <property type="protein sequence ID" value="MFC0678554.1"/>
    <property type="molecule type" value="Genomic_DNA"/>
</dbReference>
<dbReference type="Proteomes" id="UP001589896">
    <property type="component" value="Unassembled WGS sequence"/>
</dbReference>